<dbReference type="PROSITE" id="PS50157">
    <property type="entry name" value="ZINC_FINGER_C2H2_2"/>
    <property type="match status" value="4"/>
</dbReference>
<dbReference type="GO" id="GO:0010468">
    <property type="term" value="P:regulation of gene expression"/>
    <property type="evidence" value="ECO:0007669"/>
    <property type="project" value="TreeGrafter"/>
</dbReference>
<evidence type="ECO:0000256" key="3">
    <source>
        <dbReference type="ARBA" id="ARBA00022771"/>
    </source>
</evidence>
<feature type="domain" description="C2H2-type" evidence="7">
    <location>
        <begin position="464"/>
        <end position="491"/>
    </location>
</feature>
<protein>
    <recommendedName>
        <fullName evidence="7">C2H2-type domain-containing protein</fullName>
    </recommendedName>
</protein>
<evidence type="ECO:0000313" key="9">
    <source>
        <dbReference type="Proteomes" id="UP001321473"/>
    </source>
</evidence>
<evidence type="ECO:0000259" key="7">
    <source>
        <dbReference type="PROSITE" id="PS50157"/>
    </source>
</evidence>
<organism evidence="8 9">
    <name type="scientific">Amblyomma americanum</name>
    <name type="common">Lone star tick</name>
    <dbReference type="NCBI Taxonomy" id="6943"/>
    <lineage>
        <taxon>Eukaryota</taxon>
        <taxon>Metazoa</taxon>
        <taxon>Ecdysozoa</taxon>
        <taxon>Arthropoda</taxon>
        <taxon>Chelicerata</taxon>
        <taxon>Arachnida</taxon>
        <taxon>Acari</taxon>
        <taxon>Parasitiformes</taxon>
        <taxon>Ixodida</taxon>
        <taxon>Ixodoidea</taxon>
        <taxon>Ixodidae</taxon>
        <taxon>Amblyomminae</taxon>
        <taxon>Amblyomma</taxon>
    </lineage>
</organism>
<dbReference type="InterPro" id="IPR050688">
    <property type="entry name" value="Zinc_finger/UBP_domain"/>
</dbReference>
<evidence type="ECO:0000256" key="2">
    <source>
        <dbReference type="ARBA" id="ARBA00022737"/>
    </source>
</evidence>
<dbReference type="PROSITE" id="PS00028">
    <property type="entry name" value="ZINC_FINGER_C2H2_1"/>
    <property type="match status" value="2"/>
</dbReference>
<dbReference type="Gene3D" id="3.30.160.60">
    <property type="entry name" value="Classic Zinc Finger"/>
    <property type="match status" value="5"/>
</dbReference>
<evidence type="ECO:0000256" key="5">
    <source>
        <dbReference type="PROSITE-ProRule" id="PRU00042"/>
    </source>
</evidence>
<evidence type="ECO:0000256" key="1">
    <source>
        <dbReference type="ARBA" id="ARBA00022723"/>
    </source>
</evidence>
<gene>
    <name evidence="8" type="ORF">V5799_021572</name>
</gene>
<dbReference type="Pfam" id="PF13909">
    <property type="entry name" value="zf-H2C2_5"/>
    <property type="match status" value="1"/>
</dbReference>
<feature type="compositionally biased region" description="Polar residues" evidence="6">
    <location>
        <begin position="489"/>
        <end position="498"/>
    </location>
</feature>
<dbReference type="SUPFAM" id="SSF57667">
    <property type="entry name" value="beta-beta-alpha zinc fingers"/>
    <property type="match status" value="3"/>
</dbReference>
<dbReference type="Proteomes" id="UP001321473">
    <property type="component" value="Unassembled WGS sequence"/>
</dbReference>
<feature type="domain" description="C2H2-type" evidence="7">
    <location>
        <begin position="436"/>
        <end position="463"/>
    </location>
</feature>
<proteinExistence type="predicted"/>
<dbReference type="SMART" id="SM00355">
    <property type="entry name" value="ZnF_C2H2"/>
    <property type="match status" value="10"/>
</dbReference>
<keyword evidence="1" id="KW-0479">Metal-binding</keyword>
<dbReference type="EMBL" id="JARKHS020000583">
    <property type="protein sequence ID" value="KAK8788652.1"/>
    <property type="molecule type" value="Genomic_DNA"/>
</dbReference>
<feature type="domain" description="C2H2-type" evidence="7">
    <location>
        <begin position="567"/>
        <end position="594"/>
    </location>
</feature>
<dbReference type="AlphaFoldDB" id="A0AAQ4FQ83"/>
<dbReference type="PANTHER" id="PTHR24403:SF67">
    <property type="entry name" value="FI01116P-RELATED"/>
    <property type="match status" value="1"/>
</dbReference>
<feature type="domain" description="C2H2-type" evidence="7">
    <location>
        <begin position="357"/>
        <end position="384"/>
    </location>
</feature>
<dbReference type="GO" id="GO:0005634">
    <property type="term" value="C:nucleus"/>
    <property type="evidence" value="ECO:0007669"/>
    <property type="project" value="TreeGrafter"/>
</dbReference>
<dbReference type="GO" id="GO:0008270">
    <property type="term" value="F:zinc ion binding"/>
    <property type="evidence" value="ECO:0007669"/>
    <property type="project" value="UniProtKB-KW"/>
</dbReference>
<keyword evidence="2" id="KW-0677">Repeat</keyword>
<dbReference type="InterPro" id="IPR036236">
    <property type="entry name" value="Znf_C2H2_sf"/>
</dbReference>
<dbReference type="InterPro" id="IPR013087">
    <property type="entry name" value="Znf_C2H2_type"/>
</dbReference>
<keyword evidence="4" id="KW-0862">Zinc</keyword>
<evidence type="ECO:0000256" key="4">
    <source>
        <dbReference type="ARBA" id="ARBA00022833"/>
    </source>
</evidence>
<reference evidence="8 9" key="1">
    <citation type="journal article" date="2023" name="Arcadia Sci">
        <title>De novo assembly of a long-read Amblyomma americanum tick genome.</title>
        <authorList>
            <person name="Chou S."/>
            <person name="Poskanzer K.E."/>
            <person name="Rollins M."/>
            <person name="Thuy-Boun P.S."/>
        </authorList>
    </citation>
    <scope>NUCLEOTIDE SEQUENCE [LARGE SCALE GENOMIC DNA]</scope>
    <source>
        <strain evidence="8">F_SG_1</strain>
        <tissue evidence="8">Salivary glands</tissue>
    </source>
</reference>
<feature type="region of interest" description="Disordered" evidence="6">
    <location>
        <begin position="79"/>
        <end position="114"/>
    </location>
</feature>
<keyword evidence="9" id="KW-1185">Reference proteome</keyword>
<feature type="region of interest" description="Disordered" evidence="6">
    <location>
        <begin position="523"/>
        <end position="544"/>
    </location>
</feature>
<dbReference type="PANTHER" id="PTHR24403">
    <property type="entry name" value="ZINC FINGER PROTEIN"/>
    <property type="match status" value="1"/>
</dbReference>
<accession>A0AAQ4FQ83</accession>
<feature type="region of interest" description="Disordered" evidence="6">
    <location>
        <begin position="485"/>
        <end position="507"/>
    </location>
</feature>
<sequence>MCGQLCDNQDELVAHTSNEHPQFSDVLLRKLEAKRVRYAKYAAKMNREDGDTARASVEKIVANNLEPELVTGDVSDQIHLQNGVPEEQNESVERSKKRPHESSPPVSNKKGRTGRRTYTCAKCDLVTKWPREFLSHRRDVHGDHISIHECPFCEYASKKLYFIKRHCNVVHKEEMYVENSRHLFKTASSASSPAPSAEINVNIQEKVFKCNSCNFIAKRKIHVEEHEKKGHLKRQSSDGEFHCSKCSFMTMSRKSLSAHCLQHHNEVLKDATSSEGENTEREIVDDDEDRLVIDEDAAEDSTSPPSLKMTLKQTEEIAVVENIEGTMWKCRYCPQQVLWPSELKRHEETHFKMNKKYGCLLCHIRFDQLNHLEHHVMLNHQEEPSDKSSSDAVATGKTSASIIIELGKSDDSTSHASYSGSTQAHDISIKSKQPIHVCQHCGYITRWISGLRKHELTHENLKPFKCAYCSYTSRWNSDLKRHAKKHNENTGAADTNPNEDPEHAKSSHVMHLLLEPKNADHDYDSKAAEPSLSKGSEAPSRKLLPKPAESQCSFEVPVGIPRIVQKYKCPQCSFLTRTASHFHTHMIQHLNKKPFMCSVCNYRSNWQFEVNKHIKGKSGNDAEHKKAELVVIDETGFKNYAKYKIHLVDVKESSKGDKVLQPAQPSRLNQEEVQLIRPDETENIVVTPDILYGDQDYQDDLGAPIPE</sequence>
<comment type="caution">
    <text evidence="8">The sequence shown here is derived from an EMBL/GenBank/DDBJ whole genome shotgun (WGS) entry which is preliminary data.</text>
</comment>
<name>A0AAQ4FQ83_AMBAM</name>
<evidence type="ECO:0000256" key="6">
    <source>
        <dbReference type="SAM" id="MobiDB-lite"/>
    </source>
</evidence>
<keyword evidence="3 5" id="KW-0863">Zinc-finger</keyword>
<evidence type="ECO:0000313" key="8">
    <source>
        <dbReference type="EMBL" id="KAK8788652.1"/>
    </source>
</evidence>